<keyword evidence="2 3" id="KW-0040">ANK repeat</keyword>
<dbReference type="OrthoDB" id="6718656at2759"/>
<dbReference type="Proteomes" id="UP000009131">
    <property type="component" value="Unassembled WGS sequence"/>
</dbReference>
<dbReference type="PROSITE" id="PS51299">
    <property type="entry name" value="HTH_APSES"/>
    <property type="match status" value="1"/>
</dbReference>
<feature type="region of interest" description="Disordered" evidence="5">
    <location>
        <begin position="1"/>
        <end position="20"/>
    </location>
</feature>
<evidence type="ECO:0000256" key="3">
    <source>
        <dbReference type="PROSITE-ProRule" id="PRU00023"/>
    </source>
</evidence>
<dbReference type="PROSITE" id="PS50088">
    <property type="entry name" value="ANK_REPEAT"/>
    <property type="match status" value="2"/>
</dbReference>
<dbReference type="SUPFAM" id="SSF54616">
    <property type="entry name" value="DNA-binding domain of Mlu1-box binding protein MBP1"/>
    <property type="match status" value="1"/>
</dbReference>
<evidence type="ECO:0000259" key="6">
    <source>
        <dbReference type="PROSITE" id="PS51299"/>
    </source>
</evidence>
<accession>G7DZL8</accession>
<feature type="repeat" description="ANK" evidence="3">
    <location>
        <begin position="413"/>
        <end position="445"/>
    </location>
</feature>
<dbReference type="SUPFAM" id="SSF48403">
    <property type="entry name" value="Ankyrin repeat"/>
    <property type="match status" value="1"/>
</dbReference>
<dbReference type="InterPro" id="IPR018004">
    <property type="entry name" value="KilA/APSES_HTH"/>
</dbReference>
<dbReference type="Gene3D" id="1.25.40.20">
    <property type="entry name" value="Ankyrin repeat-containing domain"/>
    <property type="match status" value="1"/>
</dbReference>
<dbReference type="AlphaFoldDB" id="G7DZL8"/>
<dbReference type="PANTHER" id="PTHR43828">
    <property type="entry name" value="ASPARAGINASE"/>
    <property type="match status" value="1"/>
</dbReference>
<feature type="domain" description="HTH APSES-type" evidence="6">
    <location>
        <begin position="57"/>
        <end position="164"/>
    </location>
</feature>
<dbReference type="GO" id="GO:0030907">
    <property type="term" value="C:MBF transcription complex"/>
    <property type="evidence" value="ECO:0007669"/>
    <property type="project" value="TreeGrafter"/>
</dbReference>
<dbReference type="SMART" id="SM00248">
    <property type="entry name" value="ANK"/>
    <property type="match status" value="2"/>
</dbReference>
<gene>
    <name evidence="7" type="primary">Mo02688</name>
    <name evidence="7" type="ORF">E5Q_02688</name>
</gene>
<evidence type="ECO:0000313" key="7">
    <source>
        <dbReference type="EMBL" id="GAA96028.1"/>
    </source>
</evidence>
<feature type="repeat" description="ANK" evidence="3">
    <location>
        <begin position="293"/>
        <end position="325"/>
    </location>
</feature>
<keyword evidence="4" id="KW-0175">Coiled coil</keyword>
<keyword evidence="8" id="KW-1185">Reference proteome</keyword>
<protein>
    <recommendedName>
        <fullName evidence="6">HTH APSES-type domain-containing protein</fullName>
    </recommendedName>
</protein>
<dbReference type="InterPro" id="IPR036887">
    <property type="entry name" value="HTH_APSES_sf"/>
</dbReference>
<dbReference type="Gene3D" id="3.10.260.10">
    <property type="entry name" value="Transcription regulator HTH, APSES-type DNA-binding domain"/>
    <property type="match status" value="1"/>
</dbReference>
<evidence type="ECO:0000256" key="4">
    <source>
        <dbReference type="SAM" id="Coils"/>
    </source>
</evidence>
<dbReference type="OMA" id="HHIAMMA"/>
<dbReference type="Pfam" id="PF04383">
    <property type="entry name" value="KilA-N"/>
    <property type="match status" value="1"/>
</dbReference>
<feature type="compositionally biased region" description="Polar residues" evidence="5">
    <location>
        <begin position="1"/>
        <end position="10"/>
    </location>
</feature>
<dbReference type="PANTHER" id="PTHR43828:SF3">
    <property type="entry name" value="CHROMO DOMAIN-CONTAINING PROTEIN"/>
    <property type="match status" value="1"/>
</dbReference>
<dbReference type="FunCoup" id="G7DZL8">
    <property type="interactions" value="119"/>
</dbReference>
<dbReference type="SMART" id="SM01252">
    <property type="entry name" value="KilA-N"/>
    <property type="match status" value="1"/>
</dbReference>
<feature type="coiled-coil region" evidence="4">
    <location>
        <begin position="499"/>
        <end position="557"/>
    </location>
</feature>
<dbReference type="InParanoid" id="G7DZL8"/>
<evidence type="ECO:0000313" key="8">
    <source>
        <dbReference type="Proteomes" id="UP000009131"/>
    </source>
</evidence>
<dbReference type="InterPro" id="IPR051642">
    <property type="entry name" value="SWI6-like"/>
</dbReference>
<dbReference type="Pfam" id="PF13637">
    <property type="entry name" value="Ank_4"/>
    <property type="match status" value="1"/>
</dbReference>
<dbReference type="RefSeq" id="XP_014565752.1">
    <property type="nucleotide sequence ID" value="XM_014710266.1"/>
</dbReference>
<sequence>MDSVVMQNGGQAPVSFGSGASQASTSAQLLGEPWNEDAAGKQRSVPLPPSHSVPTSVYMAVYSSVPVLEMMVRGISVMRRRSDSYMNATQILKVAGVEKGKRSRILEKDITQSGLYERVQGGYGRYQGTWIPFDKARELSQTYGVEHLLAPLFNYTMPSYKGPDHEGPFNADATAAGPTALDKRRQRDFEDDTSVLEVDVHKRFRPAHSSSTDPFSSSTGRQSIPFAALNGTNTKLRRSKSPVNTHTFIGDDTSRYERYRNTLISLFPEAANIDSLALDRTDDFETDTPIDDHMHTALHWAASLGRVDLARALIQAGADTERGNDAGETPLIRSVLAINCEEAGVFSELLRLLGNSLWTTDDSNRTALHHCALLAAIKGRANAAQYYVECILEFIATRDDGNFKDLIDGMDINGDTALNIAARIGSRRLVRLLINSGADKTRSNKLGLRPGDFGVETDELAPTTADEITNSLKSQIPLAPAQKAQDITKQLVDLVQTLNADFEREIQTKTETLERVQIQLRSSTRELADNRRQAQYWREQCAELERVTNRLKNLERASFDEDHFDWTGRTELNGLPSQSVPGAGYAFSPRPPVQLPADLNVSAEIDLPLGQSAHDLVRLRRMRQWLARVLSLQRQRQEQTRGINANLEVQYRRVVAAYCGMEESRLDEILDRLLVAMESDGNDLDLVRMSTFLGKAKGI</sequence>
<organism evidence="7 8">
    <name type="scientific">Mixia osmundae (strain CBS 9802 / IAM 14324 / JCM 22182 / KY 12970)</name>
    <dbReference type="NCBI Taxonomy" id="764103"/>
    <lineage>
        <taxon>Eukaryota</taxon>
        <taxon>Fungi</taxon>
        <taxon>Dikarya</taxon>
        <taxon>Basidiomycota</taxon>
        <taxon>Pucciniomycotina</taxon>
        <taxon>Mixiomycetes</taxon>
        <taxon>Mixiales</taxon>
        <taxon>Mixiaceae</taxon>
        <taxon>Mixia</taxon>
    </lineage>
</organism>
<dbReference type="PROSITE" id="PS50297">
    <property type="entry name" value="ANK_REP_REGION"/>
    <property type="match status" value="2"/>
</dbReference>
<dbReference type="InterPro" id="IPR036770">
    <property type="entry name" value="Ankyrin_rpt-contain_sf"/>
</dbReference>
<comment type="caution">
    <text evidence="7">The sequence shown here is derived from an EMBL/GenBank/DDBJ whole genome shotgun (WGS) entry which is preliminary data.</text>
</comment>
<dbReference type="eggNOG" id="ENOG502QPWC">
    <property type="taxonomic scope" value="Eukaryota"/>
</dbReference>
<dbReference type="InterPro" id="IPR003163">
    <property type="entry name" value="Tscrpt_reg_HTH_APSES-type"/>
</dbReference>
<proteinExistence type="predicted"/>
<evidence type="ECO:0000256" key="1">
    <source>
        <dbReference type="ARBA" id="ARBA00022737"/>
    </source>
</evidence>
<dbReference type="HOGENOM" id="CLU_009666_2_0_1"/>
<reference evidence="7 8" key="1">
    <citation type="journal article" date="2011" name="J. Gen. Appl. Microbiol.">
        <title>Draft genome sequencing of the enigmatic basidiomycete Mixia osmundae.</title>
        <authorList>
            <person name="Nishida H."/>
            <person name="Nagatsuka Y."/>
            <person name="Sugiyama J."/>
        </authorList>
    </citation>
    <scope>NUCLEOTIDE SEQUENCE [LARGE SCALE GENOMIC DNA]</scope>
    <source>
        <strain evidence="8">CBS 9802 / IAM 14324 / JCM 22182 / KY 12970</strain>
    </source>
</reference>
<dbReference type="GO" id="GO:0001228">
    <property type="term" value="F:DNA-binding transcription activator activity, RNA polymerase II-specific"/>
    <property type="evidence" value="ECO:0007669"/>
    <property type="project" value="UniProtKB-ARBA"/>
</dbReference>
<dbReference type="GO" id="GO:0033309">
    <property type="term" value="C:SBF transcription complex"/>
    <property type="evidence" value="ECO:0007669"/>
    <property type="project" value="TreeGrafter"/>
</dbReference>
<evidence type="ECO:0000256" key="5">
    <source>
        <dbReference type="SAM" id="MobiDB-lite"/>
    </source>
</evidence>
<name>G7DZL8_MIXOS</name>
<dbReference type="GO" id="GO:0003677">
    <property type="term" value="F:DNA binding"/>
    <property type="evidence" value="ECO:0007669"/>
    <property type="project" value="InterPro"/>
</dbReference>
<dbReference type="STRING" id="764103.G7DZL8"/>
<keyword evidence="1" id="KW-0677">Repeat</keyword>
<reference evidence="7 8" key="2">
    <citation type="journal article" date="2012" name="Open Biol.">
        <title>Characteristics of nucleosomes and linker DNA regions on the genome of the basidiomycete Mixia osmundae revealed by mono- and dinucleosome mapping.</title>
        <authorList>
            <person name="Nishida H."/>
            <person name="Kondo S."/>
            <person name="Matsumoto T."/>
            <person name="Suzuki Y."/>
            <person name="Yoshikawa H."/>
            <person name="Taylor T.D."/>
            <person name="Sugiyama J."/>
        </authorList>
    </citation>
    <scope>NUCLEOTIDE SEQUENCE [LARGE SCALE GENOMIC DNA]</scope>
    <source>
        <strain evidence="8">CBS 9802 / IAM 14324 / JCM 22182 / KY 12970</strain>
    </source>
</reference>
<evidence type="ECO:0000256" key="2">
    <source>
        <dbReference type="ARBA" id="ARBA00023043"/>
    </source>
</evidence>
<dbReference type="InterPro" id="IPR002110">
    <property type="entry name" value="Ankyrin_rpt"/>
</dbReference>
<dbReference type="EMBL" id="BABT02000071">
    <property type="protein sequence ID" value="GAA96028.1"/>
    <property type="molecule type" value="Genomic_DNA"/>
</dbReference>
<dbReference type="Pfam" id="PF00023">
    <property type="entry name" value="Ank"/>
    <property type="match status" value="1"/>
</dbReference>